<dbReference type="Gene3D" id="3.30.457.10">
    <property type="entry name" value="Copper amine oxidase-like, N-terminal domain"/>
    <property type="match status" value="1"/>
</dbReference>
<evidence type="ECO:0000313" key="4">
    <source>
        <dbReference type="Proteomes" id="UP000293568"/>
    </source>
</evidence>
<dbReference type="InterPro" id="IPR036582">
    <property type="entry name" value="Mao_N_sf"/>
</dbReference>
<gene>
    <name evidence="3" type="ORF">ET464_16860</name>
</gene>
<protein>
    <recommendedName>
        <fullName evidence="2">Copper amine oxidase-like N-terminal domain-containing protein</fullName>
    </recommendedName>
</protein>
<dbReference type="Proteomes" id="UP000293568">
    <property type="component" value="Chromosome"/>
</dbReference>
<evidence type="ECO:0000313" key="3">
    <source>
        <dbReference type="EMBL" id="QAY67811.1"/>
    </source>
</evidence>
<organism evidence="3 4">
    <name type="scientific">Paenibacillus protaetiae</name>
    <dbReference type="NCBI Taxonomy" id="2509456"/>
    <lineage>
        <taxon>Bacteria</taxon>
        <taxon>Bacillati</taxon>
        <taxon>Bacillota</taxon>
        <taxon>Bacilli</taxon>
        <taxon>Bacillales</taxon>
        <taxon>Paenibacillaceae</taxon>
        <taxon>Paenibacillus</taxon>
    </lineage>
</organism>
<evidence type="ECO:0000256" key="1">
    <source>
        <dbReference type="SAM" id="SignalP"/>
    </source>
</evidence>
<dbReference type="SUPFAM" id="SSF55383">
    <property type="entry name" value="Copper amine oxidase, domain N"/>
    <property type="match status" value="2"/>
</dbReference>
<proteinExistence type="predicted"/>
<dbReference type="Pfam" id="PF07833">
    <property type="entry name" value="Cu_amine_oxidN1"/>
    <property type="match status" value="1"/>
</dbReference>
<name>A0A4V0YFI3_9BACL</name>
<feature type="signal peptide" evidence="1">
    <location>
        <begin position="1"/>
        <end position="25"/>
    </location>
</feature>
<reference evidence="3 4" key="1">
    <citation type="submission" date="2019-01" db="EMBL/GenBank/DDBJ databases">
        <title>Genome sequencing of strain FW100M-2.</title>
        <authorList>
            <person name="Heo J."/>
            <person name="Kim S.-J."/>
            <person name="Kim J.-S."/>
            <person name="Hong S.-B."/>
            <person name="Kwon S.-W."/>
        </authorList>
    </citation>
    <scope>NUCLEOTIDE SEQUENCE [LARGE SCALE GENOMIC DNA]</scope>
    <source>
        <strain evidence="3 4">FW100M-2</strain>
    </source>
</reference>
<feature type="chain" id="PRO_5039261435" description="Copper amine oxidase-like N-terminal domain-containing protein" evidence="1">
    <location>
        <begin position="26"/>
        <end position="441"/>
    </location>
</feature>
<dbReference type="KEGG" id="pprt:ET464_16860"/>
<dbReference type="OrthoDB" id="1736367at2"/>
<keyword evidence="4" id="KW-1185">Reference proteome</keyword>
<accession>A0A4V0YFI3</accession>
<sequence>MKRKKWPAALMGLLLLMFAVLPATAFGADAANSGTVELKLKSGQPSMQINGQTSAILAPYETSGTTMVPLRVITEAFKAGIDYQKGVIRLKYNDRNVVLTIGSKDVTVNGTVKQVAVAPVLVNNSTFVPLRVIVEAFGAKVDWNQTTKAITITGSLQSEALKRIGSSYEGYSIKDPKSYGLTDFSSVGSFAAWSNEDMTTELVITTDIVDQTFTSSELRQQLKDSWFEEDEQSIAEQTVTVNGTAFETIYSVFEDSVVQYRTAQKGDMVYTAFVVTDGSSASDLAPYEELLNSLTLSFDKATAADIVVPGDVHADYGDSVTAVVPGYWAGSSYDQEGGDFYLFHDGYFSISLLDEEDTADFEQEDDIAASELVPLPSIKISGKNAEVYKQENEEENGTNYFIFVENGSQLIVIQYFIGNGQREQGNLQDVQRVLSSIQIKA</sequence>
<dbReference type="EMBL" id="CP035492">
    <property type="protein sequence ID" value="QAY67811.1"/>
    <property type="molecule type" value="Genomic_DNA"/>
</dbReference>
<keyword evidence="1" id="KW-0732">Signal</keyword>
<evidence type="ECO:0000259" key="2">
    <source>
        <dbReference type="Pfam" id="PF07833"/>
    </source>
</evidence>
<dbReference type="AlphaFoldDB" id="A0A4V0YFI3"/>
<dbReference type="InterPro" id="IPR012854">
    <property type="entry name" value="Cu_amine_oxidase-like_N"/>
</dbReference>
<feature type="domain" description="Copper amine oxidase-like N-terminal" evidence="2">
    <location>
        <begin position="49"/>
        <end position="152"/>
    </location>
</feature>
<dbReference type="RefSeq" id="WP_129442974.1">
    <property type="nucleotide sequence ID" value="NZ_CP035492.1"/>
</dbReference>